<feature type="transmembrane region" description="Helical" evidence="2">
    <location>
        <begin position="46"/>
        <end position="68"/>
    </location>
</feature>
<name>A0A8S5THT8_9CAUD</name>
<accession>A0A8S5THT8</accession>
<feature type="transmembrane region" description="Helical" evidence="2">
    <location>
        <begin position="80"/>
        <end position="101"/>
    </location>
</feature>
<keyword evidence="2" id="KW-0812">Transmembrane</keyword>
<dbReference type="EMBL" id="BK032823">
    <property type="protein sequence ID" value="DAF62330.1"/>
    <property type="molecule type" value="Genomic_DNA"/>
</dbReference>
<sequence>MEYLDNELFLEITITEFVICFLFSTIGFTLKELVLRRNTQRPFKKAFVESVIVISTSTILSIMINPFVSLYSKRLVALTPFILSVIGMDFIMQILSVNSLFNLVTRAFNVFGLFRGKEVKDDKEEETPHKDNSSNNNNSNSFDMESSIRKEDYHIDKYTVLHLLESSILSTTHNIEIVMATYYRHHDKVSFYEMYIEIEKQYNIIRDTIHSVDYVPFVLTTKIVILVSKKKDLDDFYHANILIAEDSEE</sequence>
<reference evidence="3" key="1">
    <citation type="journal article" date="2021" name="Proc. Natl. Acad. Sci. U.S.A.">
        <title>A Catalog of Tens of Thousands of Viruses from Human Metagenomes Reveals Hidden Associations with Chronic Diseases.</title>
        <authorList>
            <person name="Tisza M.J."/>
            <person name="Buck C.B."/>
        </authorList>
    </citation>
    <scope>NUCLEOTIDE SEQUENCE</scope>
    <source>
        <strain evidence="3">CtIty1</strain>
    </source>
</reference>
<feature type="transmembrane region" description="Helical" evidence="2">
    <location>
        <begin position="12"/>
        <end position="34"/>
    </location>
</feature>
<evidence type="ECO:0000256" key="2">
    <source>
        <dbReference type="SAM" id="Phobius"/>
    </source>
</evidence>
<feature type="region of interest" description="Disordered" evidence="1">
    <location>
        <begin position="122"/>
        <end position="142"/>
    </location>
</feature>
<proteinExistence type="predicted"/>
<evidence type="ECO:0000313" key="3">
    <source>
        <dbReference type="EMBL" id="DAF62330.1"/>
    </source>
</evidence>
<feature type="compositionally biased region" description="Basic and acidic residues" evidence="1">
    <location>
        <begin position="122"/>
        <end position="132"/>
    </location>
</feature>
<keyword evidence="2" id="KW-1133">Transmembrane helix</keyword>
<organism evidence="3">
    <name type="scientific">Myoviridae sp. ctIty1</name>
    <dbReference type="NCBI Taxonomy" id="2827673"/>
    <lineage>
        <taxon>Viruses</taxon>
        <taxon>Duplodnaviria</taxon>
        <taxon>Heunggongvirae</taxon>
        <taxon>Uroviricota</taxon>
        <taxon>Caudoviricetes</taxon>
    </lineage>
</organism>
<protein>
    <submittedName>
        <fullName evidence="3">Uncharacterized protein</fullName>
    </submittedName>
</protein>
<evidence type="ECO:0000256" key="1">
    <source>
        <dbReference type="SAM" id="MobiDB-lite"/>
    </source>
</evidence>
<keyword evidence="2" id="KW-0472">Membrane</keyword>